<dbReference type="EMBL" id="JAAGAX010000005">
    <property type="protein sequence ID" value="KAF2316300.1"/>
    <property type="molecule type" value="Genomic_DNA"/>
</dbReference>
<proteinExistence type="predicted"/>
<feature type="domain" description="Reverse transcriptase/retrotransposon-derived protein RNase H-like" evidence="1">
    <location>
        <begin position="2"/>
        <end position="62"/>
    </location>
</feature>
<dbReference type="InterPro" id="IPR041577">
    <property type="entry name" value="RT_RNaseH_2"/>
</dbReference>
<organism evidence="2 3">
    <name type="scientific">Hevea brasiliensis</name>
    <name type="common">Para rubber tree</name>
    <name type="synonym">Siphonia brasiliensis</name>
    <dbReference type="NCBI Taxonomy" id="3981"/>
    <lineage>
        <taxon>Eukaryota</taxon>
        <taxon>Viridiplantae</taxon>
        <taxon>Streptophyta</taxon>
        <taxon>Embryophyta</taxon>
        <taxon>Tracheophyta</taxon>
        <taxon>Spermatophyta</taxon>
        <taxon>Magnoliopsida</taxon>
        <taxon>eudicotyledons</taxon>
        <taxon>Gunneridae</taxon>
        <taxon>Pentapetalae</taxon>
        <taxon>rosids</taxon>
        <taxon>fabids</taxon>
        <taxon>Malpighiales</taxon>
        <taxon>Euphorbiaceae</taxon>
        <taxon>Crotonoideae</taxon>
        <taxon>Micrandreae</taxon>
        <taxon>Hevea</taxon>
    </lineage>
</organism>
<dbReference type="InterPro" id="IPR043502">
    <property type="entry name" value="DNA/RNA_pol_sf"/>
</dbReference>
<comment type="caution">
    <text evidence="2">The sequence shown here is derived from an EMBL/GenBank/DDBJ whole genome shotgun (WGS) entry which is preliminary data.</text>
</comment>
<gene>
    <name evidence="2" type="ORF">GH714_041641</name>
</gene>
<sequence>MIEAPILALPDFEKFFIAECDASHVRIGAVLSQDGKPLEFFNEKLSNSRRFYSTYDLEFYALELPAAKADVIEEVLDVREVRSRLGNPCR</sequence>
<protein>
    <recommendedName>
        <fullName evidence="1">Reverse transcriptase/retrotransposon-derived protein RNase H-like domain-containing protein</fullName>
    </recommendedName>
</protein>
<evidence type="ECO:0000259" key="1">
    <source>
        <dbReference type="Pfam" id="PF17919"/>
    </source>
</evidence>
<dbReference type="PANTHER" id="PTHR34072:SF55">
    <property type="entry name" value="DNA_RNA POLYMERASES SUPERFAMILY PROTEIN"/>
    <property type="match status" value="1"/>
</dbReference>
<dbReference type="AlphaFoldDB" id="A0A6A6MRW8"/>
<dbReference type="Proteomes" id="UP000467840">
    <property type="component" value="Chromosome 15"/>
</dbReference>
<name>A0A6A6MRW8_HEVBR</name>
<evidence type="ECO:0000313" key="3">
    <source>
        <dbReference type="Proteomes" id="UP000467840"/>
    </source>
</evidence>
<dbReference type="Pfam" id="PF17919">
    <property type="entry name" value="RT_RNaseH_2"/>
    <property type="match status" value="1"/>
</dbReference>
<dbReference type="PANTHER" id="PTHR34072">
    <property type="entry name" value="ENZYMATIC POLYPROTEIN-RELATED"/>
    <property type="match status" value="1"/>
</dbReference>
<accession>A0A6A6MRW8</accession>
<evidence type="ECO:0000313" key="2">
    <source>
        <dbReference type="EMBL" id="KAF2316300.1"/>
    </source>
</evidence>
<reference evidence="2 3" key="1">
    <citation type="journal article" date="2020" name="Mol. Plant">
        <title>The Chromosome-Based Rubber Tree Genome Provides New Insights into Spurge Genome Evolution and Rubber Biosynthesis.</title>
        <authorList>
            <person name="Liu J."/>
            <person name="Shi C."/>
            <person name="Shi C.C."/>
            <person name="Li W."/>
            <person name="Zhang Q.J."/>
            <person name="Zhang Y."/>
            <person name="Li K."/>
            <person name="Lu H.F."/>
            <person name="Shi C."/>
            <person name="Zhu S.T."/>
            <person name="Xiao Z.Y."/>
            <person name="Nan H."/>
            <person name="Yue Y."/>
            <person name="Zhu X.G."/>
            <person name="Wu Y."/>
            <person name="Hong X.N."/>
            <person name="Fan G.Y."/>
            <person name="Tong Y."/>
            <person name="Zhang D."/>
            <person name="Mao C.L."/>
            <person name="Liu Y.L."/>
            <person name="Hao S.J."/>
            <person name="Liu W.Q."/>
            <person name="Lv M.Q."/>
            <person name="Zhang H.B."/>
            <person name="Liu Y."/>
            <person name="Hu-Tang G.R."/>
            <person name="Wang J.P."/>
            <person name="Wang J.H."/>
            <person name="Sun Y.H."/>
            <person name="Ni S.B."/>
            <person name="Chen W.B."/>
            <person name="Zhang X.C."/>
            <person name="Jiao Y.N."/>
            <person name="Eichler E.E."/>
            <person name="Li G.H."/>
            <person name="Liu X."/>
            <person name="Gao L.Z."/>
        </authorList>
    </citation>
    <scope>NUCLEOTIDE SEQUENCE [LARGE SCALE GENOMIC DNA]</scope>
    <source>
        <strain evidence="3">cv. GT1</strain>
        <tissue evidence="2">Leaf</tissue>
    </source>
</reference>
<dbReference type="SUPFAM" id="SSF56672">
    <property type="entry name" value="DNA/RNA polymerases"/>
    <property type="match status" value="1"/>
</dbReference>
<keyword evidence="3" id="KW-1185">Reference proteome</keyword>